<evidence type="ECO:0000313" key="3">
    <source>
        <dbReference type="Proteomes" id="UP000236654"/>
    </source>
</evidence>
<dbReference type="AlphaFoldDB" id="A0A2I0R0J4"/>
<dbReference type="RefSeq" id="WP_101335169.1">
    <property type="nucleotide sequence ID" value="NZ_PJNI01000013.1"/>
</dbReference>
<dbReference type="EMBL" id="PJNI01000013">
    <property type="protein sequence ID" value="PKR80111.1"/>
    <property type="molecule type" value="Genomic_DNA"/>
</dbReference>
<dbReference type="InterPro" id="IPR029039">
    <property type="entry name" value="Flavoprotein-like_sf"/>
</dbReference>
<dbReference type="GO" id="GO:0010181">
    <property type="term" value="F:FMN binding"/>
    <property type="evidence" value="ECO:0007669"/>
    <property type="project" value="TreeGrafter"/>
</dbReference>
<dbReference type="Pfam" id="PF03358">
    <property type="entry name" value="FMN_red"/>
    <property type="match status" value="1"/>
</dbReference>
<dbReference type="GO" id="GO:0005829">
    <property type="term" value="C:cytosol"/>
    <property type="evidence" value="ECO:0007669"/>
    <property type="project" value="TreeGrafter"/>
</dbReference>
<dbReference type="Proteomes" id="UP000236654">
    <property type="component" value="Unassembled WGS sequence"/>
</dbReference>
<comment type="caution">
    <text evidence="2">The sequence shown here is derived from an EMBL/GenBank/DDBJ whole genome shotgun (WGS) entry which is preliminary data.</text>
</comment>
<evidence type="ECO:0000259" key="1">
    <source>
        <dbReference type="Pfam" id="PF03358"/>
    </source>
</evidence>
<reference evidence="2 3" key="1">
    <citation type="submission" date="2017-12" db="EMBL/GenBank/DDBJ databases">
        <title>The draft genome sequence of Brumimicrobium saltpan LHR20.</title>
        <authorList>
            <person name="Do Z.-J."/>
            <person name="Luo H.-R."/>
        </authorList>
    </citation>
    <scope>NUCLEOTIDE SEQUENCE [LARGE SCALE GENOMIC DNA]</scope>
    <source>
        <strain evidence="2 3">LHR20</strain>
    </source>
</reference>
<keyword evidence="3" id="KW-1185">Reference proteome</keyword>
<accession>A0A2I0R0J4</accession>
<dbReference type="PANTHER" id="PTHR30543:SF21">
    <property type="entry name" value="NAD(P)H-DEPENDENT FMN REDUCTASE LOT6"/>
    <property type="match status" value="1"/>
</dbReference>
<protein>
    <submittedName>
        <fullName evidence="2">NADPH-dependent FMN reductase</fullName>
    </submittedName>
</protein>
<dbReference type="SUPFAM" id="SSF52218">
    <property type="entry name" value="Flavoproteins"/>
    <property type="match status" value="1"/>
</dbReference>
<dbReference type="OrthoDB" id="5767802at2"/>
<feature type="domain" description="NADPH-dependent FMN reductase-like" evidence="1">
    <location>
        <begin position="1"/>
        <end position="139"/>
    </location>
</feature>
<evidence type="ECO:0000313" key="2">
    <source>
        <dbReference type="EMBL" id="PKR80111.1"/>
    </source>
</evidence>
<dbReference type="Gene3D" id="3.40.50.360">
    <property type="match status" value="1"/>
</dbReference>
<proteinExistence type="predicted"/>
<name>A0A2I0R0J4_9FLAO</name>
<dbReference type="GO" id="GO:0016491">
    <property type="term" value="F:oxidoreductase activity"/>
    <property type="evidence" value="ECO:0007669"/>
    <property type="project" value="InterPro"/>
</dbReference>
<sequence length="179" mass="20253">MKIIGFAGSNSRNSINKKLVKHTLDKIENQNTEWLDITDYPLPIFGVDLEEKEGYPESIKSFLERIHSADGIIISLAEHNGSYTVAAKNLLDWCSRYQSGFFQDKPVFLMGTSPGSYGAKNVLDAAKKRLPKFGANIISVFSLPSFNDHFSEKEGIKYENLQIEHEACLQKFIDFLERS</sequence>
<dbReference type="PANTHER" id="PTHR30543">
    <property type="entry name" value="CHROMATE REDUCTASE"/>
    <property type="match status" value="1"/>
</dbReference>
<gene>
    <name evidence="2" type="ORF">CW751_11440</name>
</gene>
<dbReference type="InterPro" id="IPR050712">
    <property type="entry name" value="NAD(P)H-dep_reductase"/>
</dbReference>
<dbReference type="InterPro" id="IPR005025">
    <property type="entry name" value="FMN_Rdtase-like_dom"/>
</dbReference>
<organism evidence="2 3">
    <name type="scientific">Brumimicrobium salinarum</name>
    <dbReference type="NCBI Taxonomy" id="2058658"/>
    <lineage>
        <taxon>Bacteria</taxon>
        <taxon>Pseudomonadati</taxon>
        <taxon>Bacteroidota</taxon>
        <taxon>Flavobacteriia</taxon>
        <taxon>Flavobacteriales</taxon>
        <taxon>Crocinitomicaceae</taxon>
        <taxon>Brumimicrobium</taxon>
    </lineage>
</organism>